<feature type="compositionally biased region" description="Low complexity" evidence="6">
    <location>
        <begin position="436"/>
        <end position="452"/>
    </location>
</feature>
<dbReference type="SUPFAM" id="SSF53067">
    <property type="entry name" value="Actin-like ATPase domain"/>
    <property type="match status" value="2"/>
</dbReference>
<dbReference type="Gene3D" id="3.90.640.10">
    <property type="entry name" value="Actin, Chain A, domain 4"/>
    <property type="match status" value="1"/>
</dbReference>
<comment type="similarity">
    <text evidence="1">Belongs to the heat shock protein 70 family.</text>
</comment>
<dbReference type="InterPro" id="IPR013126">
    <property type="entry name" value="Hsp_70_fam"/>
</dbReference>
<evidence type="ECO:0000256" key="7">
    <source>
        <dbReference type="SAM" id="Phobius"/>
    </source>
</evidence>
<evidence type="ECO:0000256" key="2">
    <source>
        <dbReference type="ARBA" id="ARBA00022741"/>
    </source>
</evidence>
<dbReference type="PROSITE" id="PS00329">
    <property type="entry name" value="HSP70_2"/>
    <property type="match status" value="1"/>
</dbReference>
<keyword evidence="7" id="KW-0812">Transmembrane</keyword>
<evidence type="ECO:0000256" key="6">
    <source>
        <dbReference type="SAM" id="MobiDB-lite"/>
    </source>
</evidence>
<evidence type="ECO:0000256" key="1">
    <source>
        <dbReference type="ARBA" id="ARBA00007381"/>
    </source>
</evidence>
<dbReference type="Proteomes" id="UP001501116">
    <property type="component" value="Unassembled WGS sequence"/>
</dbReference>
<feature type="transmembrane region" description="Helical" evidence="7">
    <location>
        <begin position="408"/>
        <end position="431"/>
    </location>
</feature>
<dbReference type="InterPro" id="IPR043129">
    <property type="entry name" value="ATPase_NBD"/>
</dbReference>
<feature type="region of interest" description="Disordered" evidence="6">
    <location>
        <begin position="436"/>
        <end position="457"/>
    </location>
</feature>
<comment type="caution">
    <text evidence="8">The sequence shown here is derived from an EMBL/GenBank/DDBJ whole genome shotgun (WGS) entry which is preliminary data.</text>
</comment>
<dbReference type="PANTHER" id="PTHR45639:SF34">
    <property type="entry name" value="CHAPERONE PROTEIN DNAK"/>
    <property type="match status" value="1"/>
</dbReference>
<evidence type="ECO:0000313" key="9">
    <source>
        <dbReference type="Proteomes" id="UP001501116"/>
    </source>
</evidence>
<proteinExistence type="inferred from homology"/>
<keyword evidence="7" id="KW-0472">Membrane</keyword>
<dbReference type="Pfam" id="PF00012">
    <property type="entry name" value="HSP70"/>
    <property type="match status" value="1"/>
</dbReference>
<dbReference type="PROSITE" id="PS01036">
    <property type="entry name" value="HSP70_3"/>
    <property type="match status" value="1"/>
</dbReference>
<gene>
    <name evidence="8" type="ORF">GCM10009754_68890</name>
</gene>
<dbReference type="PANTHER" id="PTHR45639">
    <property type="entry name" value="HSC70CB, ISOFORM G-RELATED"/>
    <property type="match status" value="1"/>
</dbReference>
<dbReference type="EMBL" id="BAAANN010000036">
    <property type="protein sequence ID" value="GAA1982215.1"/>
    <property type="molecule type" value="Genomic_DNA"/>
</dbReference>
<sequence>MGYGVGIDLGTSFTSAAASGSGGINVVPLSSRVVVPSVAGTTPDGSLLTGAVALARAAGPAALARGFKRRLGDPSRLPVGAGQYSPPELMAAQLRDVLSEVAKTQGGPPDSVVLTCPAVWGPYRREHFAEVPRLAGLRDYRLVTEPEAAATHYSRERRLGDGETVAVYDLGGGTFDTTILRIRPGGMEILGTPEGIEHLGGIDFDDVLFTDLDRRLGGAISALDPAEPAAAAALGSIRALCTRAKETLSVAQEAELSVPLPSGAREISVSRADFDAMIEPSVRLTIDALRRTITSAGLRPDDISAILLTGGSSRIPLVSQLVFGEFGKPVRVTLHPKFTVALGAAAIAATSPAKAPAPAKPPAFEQDTVALPSSAPVEQDTVALPFVRPLPPLASDESYLAEPARKKWLVPVIAASVLVVIAAVTTVLLLLASETQEPGAGAPGPSTPSIPSQPLVRGDANEAGLGFVG</sequence>
<keyword evidence="5" id="KW-0143">Chaperone</keyword>
<name>A0ABN2S896_9PSEU</name>
<dbReference type="PRINTS" id="PR00301">
    <property type="entry name" value="HEATSHOCK70"/>
</dbReference>
<organism evidence="8 9">
    <name type="scientific">Amycolatopsis minnesotensis</name>
    <dbReference type="NCBI Taxonomy" id="337894"/>
    <lineage>
        <taxon>Bacteria</taxon>
        <taxon>Bacillati</taxon>
        <taxon>Actinomycetota</taxon>
        <taxon>Actinomycetes</taxon>
        <taxon>Pseudonocardiales</taxon>
        <taxon>Pseudonocardiaceae</taxon>
        <taxon>Amycolatopsis</taxon>
    </lineage>
</organism>
<evidence type="ECO:0000313" key="8">
    <source>
        <dbReference type="EMBL" id="GAA1982215.1"/>
    </source>
</evidence>
<evidence type="ECO:0000256" key="5">
    <source>
        <dbReference type="ARBA" id="ARBA00023186"/>
    </source>
</evidence>
<keyword evidence="9" id="KW-1185">Reference proteome</keyword>
<evidence type="ECO:0000256" key="3">
    <source>
        <dbReference type="ARBA" id="ARBA00022840"/>
    </source>
</evidence>
<dbReference type="InterPro" id="IPR018181">
    <property type="entry name" value="Heat_shock_70_CS"/>
</dbReference>
<dbReference type="RefSeq" id="WP_344428752.1">
    <property type="nucleotide sequence ID" value="NZ_BAAANN010000036.1"/>
</dbReference>
<keyword evidence="7" id="KW-1133">Transmembrane helix</keyword>
<keyword evidence="2" id="KW-0547">Nucleotide-binding</keyword>
<evidence type="ECO:0000256" key="4">
    <source>
        <dbReference type="ARBA" id="ARBA00023016"/>
    </source>
</evidence>
<keyword evidence="3" id="KW-0067">ATP-binding</keyword>
<accession>A0ABN2S896</accession>
<protein>
    <submittedName>
        <fullName evidence="8">Hsp70 family protein</fullName>
    </submittedName>
</protein>
<dbReference type="Gene3D" id="3.30.420.40">
    <property type="match status" value="2"/>
</dbReference>
<reference evidence="8 9" key="1">
    <citation type="journal article" date="2019" name="Int. J. Syst. Evol. Microbiol.">
        <title>The Global Catalogue of Microorganisms (GCM) 10K type strain sequencing project: providing services to taxonomists for standard genome sequencing and annotation.</title>
        <authorList>
            <consortium name="The Broad Institute Genomics Platform"/>
            <consortium name="The Broad Institute Genome Sequencing Center for Infectious Disease"/>
            <person name="Wu L."/>
            <person name="Ma J."/>
        </authorList>
    </citation>
    <scope>NUCLEOTIDE SEQUENCE [LARGE SCALE GENOMIC DNA]</scope>
    <source>
        <strain evidence="8 9">JCM 14545</strain>
    </source>
</reference>
<keyword evidence="4" id="KW-0346">Stress response</keyword>